<dbReference type="PROSITE" id="PS51915">
    <property type="entry name" value="ZAD"/>
    <property type="match status" value="1"/>
</dbReference>
<keyword evidence="5 11" id="KW-0863">Zinc-finger</keyword>
<feature type="binding site" evidence="12">
    <location>
        <position position="14"/>
    </location>
    <ligand>
        <name>Zn(2+)</name>
        <dbReference type="ChEBI" id="CHEBI:29105"/>
    </ligand>
</feature>
<evidence type="ECO:0000313" key="16">
    <source>
        <dbReference type="EMBL" id="ETN66010.1"/>
    </source>
</evidence>
<evidence type="ECO:0000256" key="7">
    <source>
        <dbReference type="ARBA" id="ARBA00023015"/>
    </source>
</evidence>
<dbReference type="EnsemblMetazoa" id="ADAC002189-RA">
    <property type="protein sequence ID" value="ADAC002189-PA"/>
    <property type="gene ID" value="ADAC002189"/>
</dbReference>
<dbReference type="GO" id="GO:0005634">
    <property type="term" value="C:nucleus"/>
    <property type="evidence" value="ECO:0007669"/>
    <property type="project" value="UniProtKB-SubCell"/>
</dbReference>
<sequence length="554" mass="62572">MSLQIDMNSVCRICLSESDPSLSLFHIFTDTIVDGTLVAFPYVIEFCLGLKLGQDVEGAPSKVCQACRSQLFQFYIFKQKSHRTDKLIQSLLQTEPQSTKVELCAVKENTFIYELSEELLSDSEETPSMAAEPNPGSLVYDNEEFMLEDELIEESTGLDTSKSLEQNGDSLENESHMHLPATDAGDEGTEDDIESSNAAEDDIESSTTPSYACSPNKQVQLISVVPVPTVTETKELKCEICATTHPSRGCLKRHMRKHRNANILLEHMSFYSCDVCHSLYLNEEERNEHYQACANSFANNDEILSERGQHLDDGGGLCGVCNVSYVNSEMLKHHMVLTHLGKFSCPFADCGCEYNSMAPLALHITNKHIQSAETTRCLRCKEEITRGCMEQHLESGCKAIPQFDCMHCDKKFLSSRALAQHLKQLEQRFQCTVCEKSFAALASLRSHQLTHTGEKPFLCTVCGKSFTTASHRTAHMDTHIKGKLFECDLCGKCLQSRACYRNHVKRHRQERSHRCDICGKMFYSKYSVRVHQQEVHKMKNVTQADEWNEGNRYS</sequence>
<organism evidence="16">
    <name type="scientific">Anopheles darlingi</name>
    <name type="common">Mosquito</name>
    <dbReference type="NCBI Taxonomy" id="43151"/>
    <lineage>
        <taxon>Eukaryota</taxon>
        <taxon>Metazoa</taxon>
        <taxon>Ecdysozoa</taxon>
        <taxon>Arthropoda</taxon>
        <taxon>Hexapoda</taxon>
        <taxon>Insecta</taxon>
        <taxon>Pterygota</taxon>
        <taxon>Neoptera</taxon>
        <taxon>Endopterygota</taxon>
        <taxon>Diptera</taxon>
        <taxon>Nematocera</taxon>
        <taxon>Culicoidea</taxon>
        <taxon>Culicidae</taxon>
        <taxon>Anophelinae</taxon>
        <taxon>Anopheles</taxon>
    </lineage>
</organism>
<feature type="domain" description="C2H2-type" evidence="14">
    <location>
        <begin position="513"/>
        <end position="541"/>
    </location>
</feature>
<proteinExistence type="predicted"/>
<evidence type="ECO:0000256" key="6">
    <source>
        <dbReference type="ARBA" id="ARBA00022833"/>
    </source>
</evidence>
<dbReference type="HOGENOM" id="CLU_491942_0_0_1"/>
<dbReference type="SMART" id="SM00355">
    <property type="entry name" value="ZnF_C2H2"/>
    <property type="match status" value="9"/>
</dbReference>
<evidence type="ECO:0000313" key="18">
    <source>
        <dbReference type="Proteomes" id="UP000000673"/>
    </source>
</evidence>
<dbReference type="Gene3D" id="3.30.160.60">
    <property type="entry name" value="Classic Zinc Finger"/>
    <property type="match status" value="4"/>
</dbReference>
<dbReference type="STRING" id="43151.W5JSW2"/>
<evidence type="ECO:0000313" key="17">
    <source>
        <dbReference type="EnsemblMetazoa" id="ADAC002189-PA"/>
    </source>
</evidence>
<feature type="compositionally biased region" description="Polar residues" evidence="13">
    <location>
        <begin position="157"/>
        <end position="170"/>
    </location>
</feature>
<feature type="binding site" evidence="12">
    <location>
        <position position="67"/>
    </location>
    <ligand>
        <name>Zn(2+)</name>
        <dbReference type="ChEBI" id="CHEBI:29105"/>
    </ligand>
</feature>
<name>W5JSW2_ANODA</name>
<dbReference type="InterPro" id="IPR013087">
    <property type="entry name" value="Znf_C2H2_type"/>
</dbReference>
<keyword evidence="4" id="KW-0677">Repeat</keyword>
<reference evidence="16" key="2">
    <citation type="submission" date="2010-05" db="EMBL/GenBank/DDBJ databases">
        <authorList>
            <person name="Almeida L.G."/>
            <person name="Nicolas M.F."/>
            <person name="Souza R.C."/>
            <person name="Vasconcelos A.T.R."/>
        </authorList>
    </citation>
    <scope>NUCLEOTIDE SEQUENCE</scope>
</reference>
<dbReference type="Pfam" id="PF07776">
    <property type="entry name" value="zf-AD"/>
    <property type="match status" value="1"/>
</dbReference>
<dbReference type="PROSITE" id="PS00028">
    <property type="entry name" value="ZINC_FINGER_C2H2_1"/>
    <property type="match status" value="6"/>
</dbReference>
<dbReference type="GO" id="GO:0043565">
    <property type="term" value="F:sequence-specific DNA binding"/>
    <property type="evidence" value="ECO:0007669"/>
    <property type="project" value="TreeGrafter"/>
</dbReference>
<accession>W5JSW2</accession>
<feature type="domain" description="C2H2-type" evidence="14">
    <location>
        <begin position="429"/>
        <end position="456"/>
    </location>
</feature>
<feature type="binding site" evidence="12">
    <location>
        <position position="64"/>
    </location>
    <ligand>
        <name>Zn(2+)</name>
        <dbReference type="ChEBI" id="CHEBI:29105"/>
    </ligand>
</feature>
<dbReference type="eggNOG" id="KOG1721">
    <property type="taxonomic scope" value="Eukaryota"/>
</dbReference>
<dbReference type="VEuPathDB" id="VectorBase:ADAR2_010510"/>
<dbReference type="PROSITE" id="PS50157">
    <property type="entry name" value="ZINC_FINGER_C2H2_2"/>
    <property type="match status" value="4"/>
</dbReference>
<keyword evidence="9" id="KW-0804">Transcription</keyword>
<keyword evidence="6 12" id="KW-0862">Zinc</keyword>
<comment type="subcellular location">
    <subcellularLocation>
        <location evidence="2">Nucleus</location>
    </subcellularLocation>
</comment>
<feature type="domain" description="C2H2-type" evidence="14">
    <location>
        <begin position="485"/>
        <end position="512"/>
    </location>
</feature>
<comment type="function">
    <text evidence="1">May be involved in transcriptional regulation.</text>
</comment>
<dbReference type="InterPro" id="IPR036236">
    <property type="entry name" value="Znf_C2H2_sf"/>
</dbReference>
<evidence type="ECO:0000259" key="14">
    <source>
        <dbReference type="PROSITE" id="PS50157"/>
    </source>
</evidence>
<keyword evidence="8" id="KW-0238">DNA-binding</keyword>
<dbReference type="PANTHER" id="PTHR24408:SF58">
    <property type="entry name" value="TRANSCRIPTION FACTOR (TFIIIA), PUTATIVE (AFU_ORTHOLOGUE AFUA_1G05150)-RELATED"/>
    <property type="match status" value="1"/>
</dbReference>
<dbReference type="Proteomes" id="UP000000673">
    <property type="component" value="Unassembled WGS sequence"/>
</dbReference>
<reference evidence="17" key="4">
    <citation type="submission" date="2015-06" db="UniProtKB">
        <authorList>
            <consortium name="EnsemblMetazoa"/>
        </authorList>
    </citation>
    <scope>IDENTIFICATION</scope>
</reference>
<gene>
    <name evidence="16" type="ORF">AND_002189</name>
</gene>
<dbReference type="FunFam" id="3.30.160.60:FF:000097">
    <property type="entry name" value="Zinc finger protein"/>
    <property type="match status" value="1"/>
</dbReference>
<feature type="binding site" evidence="12">
    <location>
        <position position="11"/>
    </location>
    <ligand>
        <name>Zn(2+)</name>
        <dbReference type="ChEBI" id="CHEBI:29105"/>
    </ligand>
</feature>
<evidence type="ECO:0000256" key="9">
    <source>
        <dbReference type="ARBA" id="ARBA00023163"/>
    </source>
</evidence>
<dbReference type="PANTHER" id="PTHR24408">
    <property type="entry name" value="ZINC FINGER PROTEIN"/>
    <property type="match status" value="1"/>
</dbReference>
<feature type="domain" description="ZAD" evidence="15">
    <location>
        <begin position="9"/>
        <end position="91"/>
    </location>
</feature>
<dbReference type="FunFam" id="3.30.160.60:FF:001297">
    <property type="entry name" value="Zinc finger and SCAN domain-containing protein 2"/>
    <property type="match status" value="1"/>
</dbReference>
<evidence type="ECO:0000259" key="15">
    <source>
        <dbReference type="PROSITE" id="PS51915"/>
    </source>
</evidence>
<evidence type="ECO:0000256" key="10">
    <source>
        <dbReference type="ARBA" id="ARBA00023242"/>
    </source>
</evidence>
<dbReference type="SUPFAM" id="SSF57667">
    <property type="entry name" value="beta-beta-alpha zinc fingers"/>
    <property type="match status" value="3"/>
</dbReference>
<dbReference type="OMA" id="TAHMDTH"/>
<evidence type="ECO:0000256" key="1">
    <source>
        <dbReference type="ARBA" id="ARBA00003767"/>
    </source>
</evidence>
<evidence type="ECO:0000256" key="2">
    <source>
        <dbReference type="ARBA" id="ARBA00004123"/>
    </source>
</evidence>
<keyword evidence="7" id="KW-0805">Transcription regulation</keyword>
<keyword evidence="10" id="KW-0539">Nucleus</keyword>
<dbReference type="AlphaFoldDB" id="W5JSW2"/>
<evidence type="ECO:0000256" key="4">
    <source>
        <dbReference type="ARBA" id="ARBA00022737"/>
    </source>
</evidence>
<dbReference type="GO" id="GO:0000981">
    <property type="term" value="F:DNA-binding transcription factor activity, RNA polymerase II-specific"/>
    <property type="evidence" value="ECO:0007669"/>
    <property type="project" value="TreeGrafter"/>
</dbReference>
<dbReference type="FunCoup" id="W5JSW2">
    <property type="interactions" value="4"/>
</dbReference>
<dbReference type="VEuPathDB" id="VectorBase:ADAC002189"/>
<dbReference type="SMART" id="SM00868">
    <property type="entry name" value="zf-AD"/>
    <property type="match status" value="1"/>
</dbReference>
<reference evidence="16 18" key="1">
    <citation type="journal article" date="2010" name="BMC Genomics">
        <title>Combination of measures distinguishes pre-miRNAs from other stem-loops in the genome of the newly sequenced Anopheles darlingi.</title>
        <authorList>
            <person name="Mendes N.D."/>
            <person name="Freitas A.T."/>
            <person name="Vasconcelos A.T."/>
            <person name="Sagot M.F."/>
        </authorList>
    </citation>
    <scope>NUCLEOTIDE SEQUENCE</scope>
</reference>
<feature type="region of interest" description="Disordered" evidence="13">
    <location>
        <begin position="155"/>
        <end position="212"/>
    </location>
</feature>
<dbReference type="Pfam" id="PF00096">
    <property type="entry name" value="zf-C2H2"/>
    <property type="match status" value="3"/>
</dbReference>
<protein>
    <submittedName>
        <fullName evidence="16 17">Uncharacterized protein</fullName>
    </submittedName>
</protein>
<dbReference type="EMBL" id="ADMH02000540">
    <property type="protein sequence ID" value="ETN66010.1"/>
    <property type="molecule type" value="Genomic_DNA"/>
</dbReference>
<dbReference type="GO" id="GO:0008270">
    <property type="term" value="F:zinc ion binding"/>
    <property type="evidence" value="ECO:0007669"/>
    <property type="project" value="UniProtKB-UniRule"/>
</dbReference>
<evidence type="ECO:0000256" key="8">
    <source>
        <dbReference type="ARBA" id="ARBA00023125"/>
    </source>
</evidence>
<evidence type="ECO:0000256" key="13">
    <source>
        <dbReference type="SAM" id="MobiDB-lite"/>
    </source>
</evidence>
<keyword evidence="3 12" id="KW-0479">Metal-binding</keyword>
<keyword evidence="18" id="KW-1185">Reference proteome</keyword>
<dbReference type="SUPFAM" id="SSF57716">
    <property type="entry name" value="Glucocorticoid receptor-like (DNA-binding domain)"/>
    <property type="match status" value="1"/>
</dbReference>
<evidence type="ECO:0000256" key="5">
    <source>
        <dbReference type="ARBA" id="ARBA00022771"/>
    </source>
</evidence>
<feature type="compositionally biased region" description="Acidic residues" evidence="13">
    <location>
        <begin position="184"/>
        <end position="204"/>
    </location>
</feature>
<feature type="domain" description="C2H2-type" evidence="14">
    <location>
        <begin position="457"/>
        <end position="484"/>
    </location>
</feature>
<evidence type="ECO:0000256" key="12">
    <source>
        <dbReference type="PROSITE-ProRule" id="PRU01263"/>
    </source>
</evidence>
<reference evidence="16" key="3">
    <citation type="journal article" date="2013" name="Nucleic Acids Res.">
        <title>The genome of Anopheles darlingi, the main neotropical malaria vector.</title>
        <authorList>
            <person name="Marinotti O."/>
            <person name="Cerqueira G.C."/>
            <person name="de Almeida L.G."/>
            <person name="Ferro M.I."/>
            <person name="Loreto E.L."/>
            <person name="Zaha A."/>
            <person name="Teixeira S.M."/>
            <person name="Wespiser A.R."/>
            <person name="Almeida E Silva A."/>
            <person name="Schlindwein A.D."/>
            <person name="Pacheco A.C."/>
            <person name="Silva A.L."/>
            <person name="Graveley B.R."/>
            <person name="Walenz B.P."/>
            <person name="Lima Bde A."/>
            <person name="Ribeiro C.A."/>
            <person name="Nunes-Silva C.G."/>
            <person name="de Carvalho C.R."/>
            <person name="Soares C.M."/>
            <person name="de Menezes C.B."/>
            <person name="Matiolli C."/>
            <person name="Caffrey D."/>
            <person name="Araujo D.A."/>
            <person name="de Oliveira D.M."/>
            <person name="Golenbock D."/>
            <person name="Grisard E.C."/>
            <person name="Fantinatti-Garboggini F."/>
            <person name="de Carvalho F.M."/>
            <person name="Barcellos F.G."/>
            <person name="Prosdocimi F."/>
            <person name="May G."/>
            <person name="Azevedo Junior G.M."/>
            <person name="Guimaraes G.M."/>
            <person name="Goldman G.H."/>
            <person name="Padilha I.Q."/>
            <person name="Batista Jda S."/>
            <person name="Ferro J.A."/>
            <person name="Ribeiro J.M."/>
            <person name="Fietto J.L."/>
            <person name="Dabbas K.M."/>
            <person name="Cerdeira L."/>
            <person name="Agnez-Lima L.F."/>
            <person name="Brocchi M."/>
            <person name="de Carvalho M.O."/>
            <person name="Teixeira Mde M."/>
            <person name="Diniz Maia Mde M."/>
            <person name="Goldman M.H."/>
            <person name="Cruz Schneider M.P."/>
            <person name="Felipe M.S."/>
            <person name="Hungria M."/>
            <person name="Nicolas M.F."/>
            <person name="Pereira M."/>
            <person name="Montes M.A."/>
            <person name="Cantao M.E."/>
            <person name="Vincentz M."/>
            <person name="Rafael M.S."/>
            <person name="Silverman N."/>
            <person name="Stoco P.H."/>
            <person name="Souza R.C."/>
            <person name="Vicentini R."/>
            <person name="Gazzinelli R.T."/>
            <person name="Neves Rde O."/>
            <person name="Silva R."/>
            <person name="Astolfi-Filho S."/>
            <person name="Maciel T.E."/>
            <person name="Urmenyi T.P."/>
            <person name="Tadei W.P."/>
            <person name="Camargo E.P."/>
            <person name="de Vasconcelos A.T."/>
        </authorList>
    </citation>
    <scope>NUCLEOTIDE SEQUENCE</scope>
</reference>
<evidence type="ECO:0000256" key="11">
    <source>
        <dbReference type="PROSITE-ProRule" id="PRU00042"/>
    </source>
</evidence>
<dbReference type="InterPro" id="IPR012934">
    <property type="entry name" value="Znf_AD"/>
</dbReference>
<evidence type="ECO:0000256" key="3">
    <source>
        <dbReference type="ARBA" id="ARBA00022723"/>
    </source>
</evidence>
<dbReference type="Gene3D" id="3.40.1800.20">
    <property type="match status" value="1"/>
</dbReference>